<reference evidence="3 4" key="1">
    <citation type="submission" date="2024-06" db="EMBL/GenBank/DDBJ databases">
        <title>The Natural Products Discovery Center: Release of the First 8490 Sequenced Strains for Exploring Actinobacteria Biosynthetic Diversity.</title>
        <authorList>
            <person name="Kalkreuter E."/>
            <person name="Kautsar S.A."/>
            <person name="Yang D."/>
            <person name="Bader C.D."/>
            <person name="Teijaro C.N."/>
            <person name="Fluegel L."/>
            <person name="Davis C.M."/>
            <person name="Simpson J.R."/>
            <person name="Lauterbach L."/>
            <person name="Steele A.D."/>
            <person name="Gui C."/>
            <person name="Meng S."/>
            <person name="Li G."/>
            <person name="Viehrig K."/>
            <person name="Ye F."/>
            <person name="Su P."/>
            <person name="Kiefer A.F."/>
            <person name="Nichols A."/>
            <person name="Cepeda A.J."/>
            <person name="Yan W."/>
            <person name="Fan B."/>
            <person name="Jiang Y."/>
            <person name="Adhikari A."/>
            <person name="Zheng C.-J."/>
            <person name="Schuster L."/>
            <person name="Cowan T.M."/>
            <person name="Smanski M.J."/>
            <person name="Chevrette M.G."/>
            <person name="De Carvalho L.P.S."/>
            <person name="Shen B."/>
        </authorList>
    </citation>
    <scope>NUCLEOTIDE SEQUENCE [LARGE SCALE GENOMIC DNA]</scope>
    <source>
        <strain evidence="3 4">NPDC001615</strain>
    </source>
</reference>
<dbReference type="GO" id="GO:0016787">
    <property type="term" value="F:hydrolase activity"/>
    <property type="evidence" value="ECO:0007669"/>
    <property type="project" value="UniProtKB-KW"/>
</dbReference>
<accession>A0ABV1T541</accession>
<protein>
    <submittedName>
        <fullName evidence="3">Alpha/beta fold hydrolase</fullName>
    </submittedName>
</protein>
<gene>
    <name evidence="3" type="ORF">ABT188_31870</name>
</gene>
<evidence type="ECO:0000259" key="2">
    <source>
        <dbReference type="Pfam" id="PF00975"/>
    </source>
</evidence>
<name>A0ABV1T541_9ACTN</name>
<dbReference type="EMBL" id="JBEOZY010000056">
    <property type="protein sequence ID" value="MER6169102.1"/>
    <property type="molecule type" value="Genomic_DNA"/>
</dbReference>
<comment type="similarity">
    <text evidence="1">Belongs to the thioesterase family.</text>
</comment>
<dbReference type="InterPro" id="IPR029058">
    <property type="entry name" value="AB_hydrolase_fold"/>
</dbReference>
<dbReference type="RefSeq" id="WP_352150310.1">
    <property type="nucleotide sequence ID" value="NZ_JBEOZY010000056.1"/>
</dbReference>
<dbReference type="InterPro" id="IPR012223">
    <property type="entry name" value="TEII"/>
</dbReference>
<dbReference type="Gene3D" id="3.40.50.1820">
    <property type="entry name" value="alpha/beta hydrolase"/>
    <property type="match status" value="1"/>
</dbReference>
<dbReference type="PANTHER" id="PTHR11487">
    <property type="entry name" value="THIOESTERASE"/>
    <property type="match status" value="1"/>
</dbReference>
<keyword evidence="3" id="KW-0378">Hydrolase</keyword>
<evidence type="ECO:0000256" key="1">
    <source>
        <dbReference type="ARBA" id="ARBA00007169"/>
    </source>
</evidence>
<keyword evidence="4" id="KW-1185">Reference proteome</keyword>
<dbReference type="PANTHER" id="PTHR11487:SF0">
    <property type="entry name" value="S-ACYL FATTY ACID SYNTHASE THIOESTERASE, MEDIUM CHAIN"/>
    <property type="match status" value="1"/>
</dbReference>
<dbReference type="Pfam" id="PF00975">
    <property type="entry name" value="Thioesterase"/>
    <property type="match status" value="1"/>
</dbReference>
<comment type="caution">
    <text evidence="3">The sequence shown here is derived from an EMBL/GenBank/DDBJ whole genome shotgun (WGS) entry which is preliminary data.</text>
</comment>
<evidence type="ECO:0000313" key="4">
    <source>
        <dbReference type="Proteomes" id="UP001496720"/>
    </source>
</evidence>
<dbReference type="SUPFAM" id="SSF53474">
    <property type="entry name" value="alpha/beta-Hydrolases"/>
    <property type="match status" value="1"/>
</dbReference>
<evidence type="ECO:0000313" key="3">
    <source>
        <dbReference type="EMBL" id="MER6169102.1"/>
    </source>
</evidence>
<sequence>MNPPASQTTLVCLPFAGAGASFFRSWSTITDSLSILPLQLPGRERRIDEEPYRRSDEAVDGLMRDLLGELGPARRIALFGHSLGAVLAYELAQRAASDPGLELVGLFVSGSPEPGAQREQRATGLPDDAFLARINQFAGYRHEALEDPEMREMILPTLRADVELHESYTPSTGQPLDAPITSIRGADDTLVTAGEAAAWSKVTSREFTYAELPGGHMYLTDDARELLRLVAASV</sequence>
<feature type="domain" description="Thioesterase" evidence="2">
    <location>
        <begin position="9"/>
        <end position="231"/>
    </location>
</feature>
<proteinExistence type="inferred from homology"/>
<dbReference type="InterPro" id="IPR001031">
    <property type="entry name" value="Thioesterase"/>
</dbReference>
<organism evidence="3 4">
    <name type="scientific">Streptomyces violaceorubidus</name>
    <dbReference type="NCBI Taxonomy" id="284042"/>
    <lineage>
        <taxon>Bacteria</taxon>
        <taxon>Bacillati</taxon>
        <taxon>Actinomycetota</taxon>
        <taxon>Actinomycetes</taxon>
        <taxon>Kitasatosporales</taxon>
        <taxon>Streptomycetaceae</taxon>
        <taxon>Streptomyces</taxon>
    </lineage>
</organism>
<dbReference type="Proteomes" id="UP001496720">
    <property type="component" value="Unassembled WGS sequence"/>
</dbReference>